<evidence type="ECO:0000313" key="1">
    <source>
        <dbReference type="EMBL" id="BDU51376.1"/>
    </source>
</evidence>
<dbReference type="EMBL" id="AP027059">
    <property type="protein sequence ID" value="BDU51376.1"/>
    <property type="molecule type" value="Genomic_DNA"/>
</dbReference>
<evidence type="ECO:0008006" key="3">
    <source>
        <dbReference type="Google" id="ProtNLM"/>
    </source>
</evidence>
<reference evidence="1 2" key="1">
    <citation type="submission" date="2022-11" db="EMBL/GenBank/DDBJ databases">
        <title>Haliovirga abyssi gen. nov., sp. nov., a mesophilic fermentative bacterium isolated from the Iheya North hydrothermal field and the proposal of Haliovirgaceae fam. nov.</title>
        <authorList>
            <person name="Miyazaki U."/>
            <person name="Tame A."/>
            <person name="Miyazaki J."/>
            <person name="Takai K."/>
            <person name="Sawayama S."/>
            <person name="Kitajima M."/>
            <person name="Okamoto A."/>
            <person name="Nakagawa S."/>
        </authorList>
    </citation>
    <scope>NUCLEOTIDE SEQUENCE [LARGE SCALE GENOMIC DNA]</scope>
    <source>
        <strain evidence="1 2">IC12</strain>
    </source>
</reference>
<protein>
    <recommendedName>
        <fullName evidence="3">Helicase XPB/Ssl2 N-terminal domain-containing protein</fullName>
    </recommendedName>
</protein>
<gene>
    <name evidence="1" type="ORF">HLVA_19450</name>
</gene>
<accession>A0AAU9DXZ3</accession>
<dbReference type="KEGG" id="haby:HLVA_19450"/>
<name>A0AAU9DXZ3_9FUSO</name>
<keyword evidence="2" id="KW-1185">Reference proteome</keyword>
<proteinExistence type="predicted"/>
<dbReference type="Proteomes" id="UP001321582">
    <property type="component" value="Chromosome"/>
</dbReference>
<organism evidence="1 2">
    <name type="scientific">Haliovirga abyssi</name>
    <dbReference type="NCBI Taxonomy" id="2996794"/>
    <lineage>
        <taxon>Bacteria</taxon>
        <taxon>Fusobacteriati</taxon>
        <taxon>Fusobacteriota</taxon>
        <taxon>Fusobacteriia</taxon>
        <taxon>Fusobacteriales</taxon>
        <taxon>Haliovirgaceae</taxon>
        <taxon>Haliovirga</taxon>
    </lineage>
</organism>
<dbReference type="AlphaFoldDB" id="A0AAU9DXZ3"/>
<dbReference type="RefSeq" id="WP_307904265.1">
    <property type="nucleotide sequence ID" value="NZ_AP027059.1"/>
</dbReference>
<sequence>MESRKEELLKLEIMKNYEFKELKTLYELYFKKCINKGYIKSDLKDKMIYMRDREKLVDIMFQFYTKKDVFNNCLKDMPKQVRMIFKLICFNIAVDISVLKETYKIDVIDKKKKERYSYLSDPKTLLKKGVEFFKIVLYRKFYYGEISGMLTLPQVIRIAITENLEEKPLHYDLVPLEKVESKYIKNFEIELLKNYLLYVNIQKSGLIKKSVSGKILKKSIVDFKNRTNMEELYEGNKKLEYYKSKLILEFIDFANFNKEEYGLDAKEGIKKLVTDIFEDKLNYNGLSKKINLLDFILTHIKGMRYYFDENNLYKQFMEKLFKILRKFKKEFWIDVTNIYDTLIYKNENVDLIDVRLSANLYMMVEEGQPYARYKDKHYIENGILYMNYITIPFIKGVLVLLASFGVFEIAYDEFENKKGFEDESRDFLGNTEFDNIKYVKLTKLGEYVFGLRDDYEIQTKEDVKIELDTKRLVINFKGEDNLKKVFIESIADKIGENMYKVDFDSIFRNVLNAEDMKNNIQNFKNYIEKDLPENWKIFFENLEKRLNPIVETTEYKVFEIDKNKELIKLLTKDSYLKKYILKAEDYKILVKNKDINRVKKKLKEYGFYMD</sequence>
<evidence type="ECO:0000313" key="2">
    <source>
        <dbReference type="Proteomes" id="UP001321582"/>
    </source>
</evidence>